<keyword evidence="1" id="KW-1133">Transmembrane helix</keyword>
<name>A0A4V2FRJ3_PSEST</name>
<dbReference type="EMBL" id="SHKL01000001">
    <property type="protein sequence ID" value="RZT88770.1"/>
    <property type="molecule type" value="Genomic_DNA"/>
</dbReference>
<proteinExistence type="predicted"/>
<gene>
    <name evidence="2" type="ORF">EV383_5716</name>
</gene>
<evidence type="ECO:0000313" key="2">
    <source>
        <dbReference type="EMBL" id="RZT88770.1"/>
    </source>
</evidence>
<reference evidence="2 3" key="1">
    <citation type="submission" date="2019-02" db="EMBL/GenBank/DDBJ databases">
        <title>Sequencing the genomes of 1000 actinobacteria strains.</title>
        <authorList>
            <person name="Klenk H.-P."/>
        </authorList>
    </citation>
    <scope>NUCLEOTIDE SEQUENCE [LARGE SCALE GENOMIC DNA]</scope>
    <source>
        <strain evidence="2 3">DSM 45779</strain>
    </source>
</reference>
<keyword evidence="1" id="KW-0812">Transmembrane</keyword>
<dbReference type="Proteomes" id="UP000291591">
    <property type="component" value="Unassembled WGS sequence"/>
</dbReference>
<dbReference type="AlphaFoldDB" id="A0A4V2FRJ3"/>
<sequence>MAPGRIATPRAATSRLVTVRPILEPNGRMQYRLFKVERRNGRLPGFDEPGVTAAQHRRPVSRRAGVFPRVALAVTTAVVAGAGWIPAADCS</sequence>
<accession>A0A4V2FRJ3</accession>
<keyword evidence="1" id="KW-0472">Membrane</keyword>
<protein>
    <submittedName>
        <fullName evidence="2">Uncharacterized protein</fullName>
    </submittedName>
</protein>
<keyword evidence="3" id="KW-1185">Reference proteome</keyword>
<organism evidence="2 3">
    <name type="scientific">Pseudonocardia sediminis</name>
    <dbReference type="NCBI Taxonomy" id="1397368"/>
    <lineage>
        <taxon>Bacteria</taxon>
        <taxon>Bacillati</taxon>
        <taxon>Actinomycetota</taxon>
        <taxon>Actinomycetes</taxon>
        <taxon>Pseudonocardiales</taxon>
        <taxon>Pseudonocardiaceae</taxon>
        <taxon>Pseudonocardia</taxon>
    </lineage>
</organism>
<feature type="transmembrane region" description="Helical" evidence="1">
    <location>
        <begin position="66"/>
        <end position="85"/>
    </location>
</feature>
<comment type="caution">
    <text evidence="2">The sequence shown here is derived from an EMBL/GenBank/DDBJ whole genome shotgun (WGS) entry which is preliminary data.</text>
</comment>
<evidence type="ECO:0000256" key="1">
    <source>
        <dbReference type="SAM" id="Phobius"/>
    </source>
</evidence>
<evidence type="ECO:0000313" key="3">
    <source>
        <dbReference type="Proteomes" id="UP000291591"/>
    </source>
</evidence>